<dbReference type="AlphaFoldDB" id="A0A2H3AGW0"/>
<protein>
    <submittedName>
        <fullName evidence="2">Uncharacterized protein</fullName>
    </submittedName>
</protein>
<dbReference type="EMBL" id="KZ293617">
    <property type="protein sequence ID" value="PBK58151.1"/>
    <property type="molecule type" value="Genomic_DNA"/>
</dbReference>
<feature type="chain" id="PRO_5013890810" evidence="1">
    <location>
        <begin position="20"/>
        <end position="111"/>
    </location>
</feature>
<evidence type="ECO:0000313" key="2">
    <source>
        <dbReference type="EMBL" id="PBK58151.1"/>
    </source>
</evidence>
<accession>A0A2H3AGW0</accession>
<keyword evidence="3" id="KW-1185">Reference proteome</keyword>
<keyword evidence="1" id="KW-0732">Signal</keyword>
<feature type="signal peptide" evidence="1">
    <location>
        <begin position="1"/>
        <end position="19"/>
    </location>
</feature>
<evidence type="ECO:0000313" key="3">
    <source>
        <dbReference type="Proteomes" id="UP000218334"/>
    </source>
</evidence>
<organism evidence="2 3">
    <name type="scientific">Armillaria solidipes</name>
    <dbReference type="NCBI Taxonomy" id="1076256"/>
    <lineage>
        <taxon>Eukaryota</taxon>
        <taxon>Fungi</taxon>
        <taxon>Dikarya</taxon>
        <taxon>Basidiomycota</taxon>
        <taxon>Agaricomycotina</taxon>
        <taxon>Agaricomycetes</taxon>
        <taxon>Agaricomycetidae</taxon>
        <taxon>Agaricales</taxon>
        <taxon>Marasmiineae</taxon>
        <taxon>Physalacriaceae</taxon>
        <taxon>Armillaria</taxon>
    </lineage>
</organism>
<name>A0A2H3AGW0_9AGAR</name>
<evidence type="ECO:0000256" key="1">
    <source>
        <dbReference type="SAM" id="SignalP"/>
    </source>
</evidence>
<gene>
    <name evidence="2" type="ORF">ARMSODRAFT_1028494</name>
</gene>
<reference evidence="3" key="1">
    <citation type="journal article" date="2017" name="Nat. Ecol. Evol.">
        <title>Genome expansion and lineage-specific genetic innovations in the forest pathogenic fungi Armillaria.</title>
        <authorList>
            <person name="Sipos G."/>
            <person name="Prasanna A.N."/>
            <person name="Walter M.C."/>
            <person name="O'Connor E."/>
            <person name="Balint B."/>
            <person name="Krizsan K."/>
            <person name="Kiss B."/>
            <person name="Hess J."/>
            <person name="Varga T."/>
            <person name="Slot J."/>
            <person name="Riley R."/>
            <person name="Boka B."/>
            <person name="Rigling D."/>
            <person name="Barry K."/>
            <person name="Lee J."/>
            <person name="Mihaltcheva S."/>
            <person name="LaButti K."/>
            <person name="Lipzen A."/>
            <person name="Waldron R."/>
            <person name="Moloney N.M."/>
            <person name="Sperisen C."/>
            <person name="Kredics L."/>
            <person name="Vagvoelgyi C."/>
            <person name="Patrignani A."/>
            <person name="Fitzpatrick D."/>
            <person name="Nagy I."/>
            <person name="Doyle S."/>
            <person name="Anderson J.B."/>
            <person name="Grigoriev I.V."/>
            <person name="Gueldener U."/>
            <person name="Muensterkoetter M."/>
            <person name="Nagy L.G."/>
        </authorList>
    </citation>
    <scope>NUCLEOTIDE SEQUENCE [LARGE SCALE GENOMIC DNA]</scope>
    <source>
        <strain evidence="3">28-4</strain>
    </source>
</reference>
<sequence>MTYLLFFYTVAMLLPHIFEDFGAVGSRMRTKEMCNFLAYFGKFGTPNPTSGIRHTAPLIPLVPSFAAVLQPCMSSVSQPDDLRNDFPPSVWIRGCGTSHVAESGLYEMFGA</sequence>
<proteinExistence type="predicted"/>
<dbReference type="Proteomes" id="UP000218334">
    <property type="component" value="Unassembled WGS sequence"/>
</dbReference>